<dbReference type="PhylomeDB" id="A0A0G4I0V8"/>
<reference evidence="1" key="1">
    <citation type="submission" date="2014-11" db="EMBL/GenBank/DDBJ databases">
        <authorList>
            <person name="Otto D Thomas"/>
            <person name="Naeem Raeece"/>
        </authorList>
    </citation>
    <scope>NUCLEOTIDE SEQUENCE</scope>
</reference>
<evidence type="ECO:0000313" key="1">
    <source>
        <dbReference type="EMBL" id="CEM50507.1"/>
    </source>
</evidence>
<dbReference type="AlphaFoldDB" id="A0A0G4I0V8"/>
<dbReference type="InterPro" id="IPR050951">
    <property type="entry name" value="Retrovirus_Pol_polyprotein"/>
</dbReference>
<accession>A0A0G4I0V8</accession>
<dbReference type="PANTHER" id="PTHR37984">
    <property type="entry name" value="PROTEIN CBG26694"/>
    <property type="match status" value="1"/>
</dbReference>
<evidence type="ECO:0008006" key="2">
    <source>
        <dbReference type="Google" id="ProtNLM"/>
    </source>
</evidence>
<organism evidence="1">
    <name type="scientific">Chromera velia CCMP2878</name>
    <dbReference type="NCBI Taxonomy" id="1169474"/>
    <lineage>
        <taxon>Eukaryota</taxon>
        <taxon>Sar</taxon>
        <taxon>Alveolata</taxon>
        <taxon>Colpodellida</taxon>
        <taxon>Chromeraceae</taxon>
        <taxon>Chromera</taxon>
    </lineage>
</organism>
<name>A0A0G4I0V8_9ALVE</name>
<dbReference type="PANTHER" id="PTHR37984:SF5">
    <property type="entry name" value="PROTEIN NYNRIN-LIKE"/>
    <property type="match status" value="1"/>
</dbReference>
<dbReference type="VEuPathDB" id="CryptoDB:Cvel_10037"/>
<dbReference type="EMBL" id="CDMZ01004690">
    <property type="protein sequence ID" value="CEM50507.1"/>
    <property type="molecule type" value="Genomic_DNA"/>
</dbReference>
<dbReference type="Gene3D" id="1.10.340.70">
    <property type="match status" value="1"/>
</dbReference>
<sequence>MEDRKVTNERVRNWALELQEFGLRYVHKLGKAHTDADALSQMSQKPLPVCVDSGVPLCRHCNQSADGNTEIRTGMRAVMAGMYGQAEAAPLQVNKAFLDRVKEELPKDLVLEDHYRYFVKGIVPTDKRQTRQVLLEKSAFEFRDGLLYRFEGRGVEKREQLVVPRAYQLTVLMMGHDHSLRGYAGQHRLADKTLLHFWWPRL</sequence>
<protein>
    <recommendedName>
        <fullName evidence="2">Integrase zinc-binding domain-containing protein</fullName>
    </recommendedName>
</protein>
<gene>
    <name evidence="1" type="ORF">Cvel_10037</name>
</gene>
<proteinExistence type="predicted"/>